<organism evidence="3 4">
    <name type="scientific">Massilia terrae</name>
    <dbReference type="NCBI Taxonomy" id="1811224"/>
    <lineage>
        <taxon>Bacteria</taxon>
        <taxon>Pseudomonadati</taxon>
        <taxon>Pseudomonadota</taxon>
        <taxon>Betaproteobacteria</taxon>
        <taxon>Burkholderiales</taxon>
        <taxon>Oxalobacteraceae</taxon>
        <taxon>Telluria group</taxon>
        <taxon>Massilia</taxon>
    </lineage>
</organism>
<keyword evidence="4" id="KW-1185">Reference proteome</keyword>
<dbReference type="InterPro" id="IPR054331">
    <property type="entry name" value="LiaF_TM"/>
</dbReference>
<dbReference type="Pfam" id="PF22570">
    <property type="entry name" value="LiaF-TM"/>
    <property type="match status" value="1"/>
</dbReference>
<dbReference type="RefSeq" id="WP_258813204.1">
    <property type="nucleotide sequence ID" value="NZ_JANUGU010000007.1"/>
</dbReference>
<name>A0ABT2D1U3_9BURK</name>
<dbReference type="Proteomes" id="UP001204621">
    <property type="component" value="Unassembled WGS sequence"/>
</dbReference>
<evidence type="ECO:0000259" key="2">
    <source>
        <dbReference type="Pfam" id="PF22570"/>
    </source>
</evidence>
<proteinExistence type="predicted"/>
<feature type="transmembrane region" description="Helical" evidence="1">
    <location>
        <begin position="93"/>
        <end position="111"/>
    </location>
</feature>
<feature type="domain" description="LiaF transmembrane" evidence="2">
    <location>
        <begin position="14"/>
        <end position="108"/>
    </location>
</feature>
<evidence type="ECO:0000256" key="1">
    <source>
        <dbReference type="SAM" id="Phobius"/>
    </source>
</evidence>
<evidence type="ECO:0000313" key="4">
    <source>
        <dbReference type="Proteomes" id="UP001204621"/>
    </source>
</evidence>
<gene>
    <name evidence="3" type="ORF">NX778_18210</name>
</gene>
<evidence type="ECO:0000313" key="3">
    <source>
        <dbReference type="EMBL" id="MCS0660010.1"/>
    </source>
</evidence>
<feature type="transmembrane region" description="Helical" evidence="1">
    <location>
        <begin position="68"/>
        <end position="87"/>
    </location>
</feature>
<accession>A0ABT2D1U3</accession>
<keyword evidence="1" id="KW-1133">Transmembrane helix</keyword>
<comment type="caution">
    <text evidence="3">The sequence shown here is derived from an EMBL/GenBank/DDBJ whole genome shotgun (WGS) entry which is preliminary data.</text>
</comment>
<feature type="transmembrane region" description="Helical" evidence="1">
    <location>
        <begin position="12"/>
        <end position="33"/>
    </location>
</feature>
<keyword evidence="1" id="KW-0472">Membrane</keyword>
<sequence>MRNRQTYGWRRQIVWGLLLVALGVGLFLDQIGMFEIERLWHYWPLLLVVIGINRMIGFPSARDFTSGLWTACVGAWLFAVFDGSFGLTFYNSWPVFIIISGVAMVLEPVVARRLKNRESENEKP</sequence>
<reference evidence="3 4" key="1">
    <citation type="submission" date="2022-08" db="EMBL/GenBank/DDBJ databases">
        <title>Reclassification of Massilia species as members of the genera Telluria, Duganella, Pseudoduganella, Mokoshia gen. nov. and Zemynaea gen. nov. using orthogonal and non-orthogonal genome-based approaches.</title>
        <authorList>
            <person name="Bowman J.P."/>
        </authorList>
    </citation>
    <scope>NUCLEOTIDE SEQUENCE [LARGE SCALE GENOMIC DNA]</scope>
    <source>
        <strain evidence="3 4">JCM 31606</strain>
    </source>
</reference>
<protein>
    <submittedName>
        <fullName evidence="3">DUF5668 domain-containing protein</fullName>
    </submittedName>
</protein>
<dbReference type="EMBL" id="JANUGU010000007">
    <property type="protein sequence ID" value="MCS0660010.1"/>
    <property type="molecule type" value="Genomic_DNA"/>
</dbReference>
<feature type="transmembrane region" description="Helical" evidence="1">
    <location>
        <begin position="39"/>
        <end position="56"/>
    </location>
</feature>
<keyword evidence="1" id="KW-0812">Transmembrane</keyword>